<gene>
    <name evidence="4" type="ORF">CC84DRAFT_1257474</name>
</gene>
<name>A0A177CMZ8_9PLEO</name>
<dbReference type="OrthoDB" id="5416037at2759"/>
<feature type="compositionally biased region" description="Low complexity" evidence="1">
    <location>
        <begin position="33"/>
        <end position="44"/>
    </location>
</feature>
<protein>
    <recommendedName>
        <fullName evidence="3">DUF6594 domain-containing protein</fullName>
    </recommendedName>
</protein>
<feature type="compositionally biased region" description="Polar residues" evidence="1">
    <location>
        <begin position="1"/>
        <end position="12"/>
    </location>
</feature>
<dbReference type="EMBL" id="KV441550">
    <property type="protein sequence ID" value="OAG08666.1"/>
    <property type="molecule type" value="Genomic_DNA"/>
</dbReference>
<evidence type="ECO:0000313" key="5">
    <source>
        <dbReference type="Proteomes" id="UP000077069"/>
    </source>
</evidence>
<evidence type="ECO:0000259" key="3">
    <source>
        <dbReference type="Pfam" id="PF20237"/>
    </source>
</evidence>
<organism evidence="4 5">
    <name type="scientific">Paraphaeosphaeria sporulosa</name>
    <dbReference type="NCBI Taxonomy" id="1460663"/>
    <lineage>
        <taxon>Eukaryota</taxon>
        <taxon>Fungi</taxon>
        <taxon>Dikarya</taxon>
        <taxon>Ascomycota</taxon>
        <taxon>Pezizomycotina</taxon>
        <taxon>Dothideomycetes</taxon>
        <taxon>Pleosporomycetidae</taxon>
        <taxon>Pleosporales</taxon>
        <taxon>Massarineae</taxon>
        <taxon>Didymosphaeriaceae</taxon>
        <taxon>Paraphaeosphaeria</taxon>
    </lineage>
</organism>
<accession>A0A177CMZ8</accession>
<evidence type="ECO:0000256" key="2">
    <source>
        <dbReference type="SAM" id="Phobius"/>
    </source>
</evidence>
<feature type="domain" description="DUF6594" evidence="3">
    <location>
        <begin position="59"/>
        <end position="312"/>
    </location>
</feature>
<feature type="transmembrane region" description="Helical" evidence="2">
    <location>
        <begin position="275"/>
        <end position="294"/>
    </location>
</feature>
<reference evidence="4 5" key="1">
    <citation type="submission" date="2016-05" db="EMBL/GenBank/DDBJ databases">
        <title>Comparative analysis of secretome profiles of manganese(II)-oxidizing ascomycete fungi.</title>
        <authorList>
            <consortium name="DOE Joint Genome Institute"/>
            <person name="Zeiner C.A."/>
            <person name="Purvine S.O."/>
            <person name="Zink E.M."/>
            <person name="Wu S."/>
            <person name="Pasa-Tolic L."/>
            <person name="Chaput D.L."/>
            <person name="Haridas S."/>
            <person name="Grigoriev I.V."/>
            <person name="Santelli C.M."/>
            <person name="Hansel C.M."/>
        </authorList>
    </citation>
    <scope>NUCLEOTIDE SEQUENCE [LARGE SCALE GENOMIC DNA]</scope>
    <source>
        <strain evidence="4 5">AP3s5-JAC2a</strain>
    </source>
</reference>
<dbReference type="Proteomes" id="UP000077069">
    <property type="component" value="Unassembled WGS sequence"/>
</dbReference>
<keyword evidence="2" id="KW-1133">Transmembrane helix</keyword>
<proteinExistence type="predicted"/>
<dbReference type="Pfam" id="PF20237">
    <property type="entry name" value="DUF6594"/>
    <property type="match status" value="1"/>
</dbReference>
<dbReference type="AlphaFoldDB" id="A0A177CMZ8"/>
<keyword evidence="2" id="KW-0812">Transmembrane</keyword>
<evidence type="ECO:0000313" key="4">
    <source>
        <dbReference type="EMBL" id="OAG08666.1"/>
    </source>
</evidence>
<evidence type="ECO:0000256" key="1">
    <source>
        <dbReference type="SAM" id="MobiDB-lite"/>
    </source>
</evidence>
<keyword evidence="2" id="KW-0472">Membrane</keyword>
<sequence length="319" mass="36211">MTYNHGPASSHSLPGPVTASSSSLPSTSPPIPLQTLSPSSTFTTTSQDKRKAAWKYEGYKAFSSWMASEDDFFLFRRFGDLNSRTILWMQDRITRVENDLRRLDEMVHKSKLADNLRNDSFRWDEKWMTQRHAHMVELSQLLHHYNQFIDGYAKVRARPRADKRLVENVENWLDRGAIDPEESSFLRHTDDLTSIHHRTLPPLGRWLESFAQLHRSSFFRAKHGNDAVQKSSGTTISSNSRFDLVTNTSIIFGGLVMLLAPLWWLEYVNDSAKKLAVMTGFICVFVALGSVATVNRPAEVVAAAAAYAAVLMVFMQVQK</sequence>
<dbReference type="InterPro" id="IPR046529">
    <property type="entry name" value="DUF6594"/>
</dbReference>
<dbReference type="PANTHER" id="PTHR34502">
    <property type="entry name" value="DUF6594 DOMAIN-CONTAINING PROTEIN-RELATED"/>
    <property type="match status" value="1"/>
</dbReference>
<dbReference type="PANTHER" id="PTHR34502:SF4">
    <property type="entry name" value="DUF6594 DOMAIN-CONTAINING PROTEIN"/>
    <property type="match status" value="1"/>
</dbReference>
<feature type="region of interest" description="Disordered" evidence="1">
    <location>
        <begin position="1"/>
        <end position="44"/>
    </location>
</feature>
<feature type="transmembrane region" description="Helical" evidence="2">
    <location>
        <begin position="244"/>
        <end position="263"/>
    </location>
</feature>
<dbReference type="InParanoid" id="A0A177CMZ8"/>
<dbReference type="GeneID" id="28768223"/>
<feature type="transmembrane region" description="Helical" evidence="2">
    <location>
        <begin position="300"/>
        <end position="317"/>
    </location>
</feature>
<keyword evidence="5" id="KW-1185">Reference proteome</keyword>
<dbReference type="RefSeq" id="XP_018039031.1">
    <property type="nucleotide sequence ID" value="XM_018184737.1"/>
</dbReference>
<dbReference type="STRING" id="1460663.A0A177CMZ8"/>